<dbReference type="GO" id="GO:0051536">
    <property type="term" value="F:iron-sulfur cluster binding"/>
    <property type="evidence" value="ECO:0007669"/>
    <property type="project" value="InterPro"/>
</dbReference>
<proteinExistence type="predicted"/>
<dbReference type="InterPro" id="IPR002871">
    <property type="entry name" value="NIF_FeS_clus_asmbl_NifU_N"/>
</dbReference>
<dbReference type="Gene3D" id="3.90.1010.10">
    <property type="match status" value="1"/>
</dbReference>
<dbReference type="Pfam" id="PF01592">
    <property type="entry name" value="NifU_N"/>
    <property type="match status" value="1"/>
</dbReference>
<protein>
    <recommendedName>
        <fullName evidence="1">NIF system FeS cluster assembly NifU N-terminal domain-containing protein</fullName>
    </recommendedName>
</protein>
<dbReference type="NCBIfam" id="TIGR01994">
    <property type="entry name" value="SUF_scaf_2"/>
    <property type="match status" value="1"/>
</dbReference>
<evidence type="ECO:0000259" key="1">
    <source>
        <dbReference type="Pfam" id="PF01592"/>
    </source>
</evidence>
<organism evidence="2">
    <name type="scientific">marine metagenome</name>
    <dbReference type="NCBI Taxonomy" id="408172"/>
    <lineage>
        <taxon>unclassified sequences</taxon>
        <taxon>metagenomes</taxon>
        <taxon>ecological metagenomes</taxon>
    </lineage>
</organism>
<dbReference type="AlphaFoldDB" id="A0A381TT43"/>
<name>A0A381TT43_9ZZZZ</name>
<accession>A0A381TT43</accession>
<reference evidence="2" key="1">
    <citation type="submission" date="2018-05" db="EMBL/GenBank/DDBJ databases">
        <authorList>
            <person name="Lanie J.A."/>
            <person name="Ng W.-L."/>
            <person name="Kazmierczak K.M."/>
            <person name="Andrzejewski T.M."/>
            <person name="Davidsen T.M."/>
            <person name="Wayne K.J."/>
            <person name="Tettelin H."/>
            <person name="Glass J.I."/>
            <person name="Rusch D."/>
            <person name="Podicherti R."/>
            <person name="Tsui H.-C.T."/>
            <person name="Winkler M.E."/>
        </authorList>
    </citation>
    <scope>NUCLEOTIDE SEQUENCE</scope>
</reference>
<gene>
    <name evidence="2" type="ORF">METZ01_LOCUS71868</name>
</gene>
<evidence type="ECO:0000313" key="2">
    <source>
        <dbReference type="EMBL" id="SVA19014.1"/>
    </source>
</evidence>
<dbReference type="EMBL" id="UINC01005093">
    <property type="protein sequence ID" value="SVA19014.1"/>
    <property type="molecule type" value="Genomic_DNA"/>
</dbReference>
<dbReference type="GO" id="GO:0005506">
    <property type="term" value="F:iron ion binding"/>
    <property type="evidence" value="ECO:0007669"/>
    <property type="project" value="InterPro"/>
</dbReference>
<dbReference type="SUPFAM" id="SSF82649">
    <property type="entry name" value="SufE/NifU"/>
    <property type="match status" value="1"/>
</dbReference>
<dbReference type="PANTHER" id="PTHR10093">
    <property type="entry name" value="IRON-SULFUR CLUSTER ASSEMBLY ENZYME NIFU HOMOLOG"/>
    <property type="match status" value="1"/>
</dbReference>
<feature type="domain" description="NIF system FeS cluster assembly NifU N-terminal" evidence="1">
    <location>
        <begin position="7"/>
        <end position="92"/>
    </location>
</feature>
<dbReference type="GO" id="GO:0016226">
    <property type="term" value="P:iron-sulfur cluster assembly"/>
    <property type="evidence" value="ECO:0007669"/>
    <property type="project" value="InterPro"/>
</dbReference>
<sequence>MDLKELYQEIILDHGKNPRNKKKCDGFNKEAEGYNPLCGDKVHVFLKLDDNKKVSDVSFEGEGCAISMASASIMTEIVKGKDFDIAKKIISEFLTMIREGSKITINNVSKNENVTMMSLSGVKKFPMRVKCATLAWHTFISAAEGKKETVNTEKID</sequence>
<dbReference type="CDD" id="cd06664">
    <property type="entry name" value="IscU_like"/>
    <property type="match status" value="1"/>
</dbReference>
<dbReference type="FunFam" id="3.90.1010.10:FF:000002">
    <property type="entry name" value="Iron-sulfur cluster assembly scaffold protein NifU"/>
    <property type="match status" value="1"/>
</dbReference>